<feature type="transmembrane region" description="Helical" evidence="7">
    <location>
        <begin position="423"/>
        <end position="442"/>
    </location>
</feature>
<dbReference type="Pfam" id="PF13440">
    <property type="entry name" value="Polysacc_synt_3"/>
    <property type="match status" value="1"/>
</dbReference>
<dbReference type="EMBL" id="AP023322">
    <property type="protein sequence ID" value="BCI63850.1"/>
    <property type="molecule type" value="Genomic_DNA"/>
</dbReference>
<feature type="transmembrane region" description="Helical" evidence="7">
    <location>
        <begin position="179"/>
        <end position="199"/>
    </location>
</feature>
<comment type="subcellular location">
    <subcellularLocation>
        <location evidence="1">Cell membrane</location>
        <topology evidence="1">Multi-pass membrane protein</topology>
    </subcellularLocation>
</comment>
<keyword evidence="9" id="KW-1185">Reference proteome</keyword>
<proteinExistence type="inferred from homology"/>
<name>A0A7G1HW96_9BACT</name>
<feature type="transmembrane region" description="Helical" evidence="7">
    <location>
        <begin position="88"/>
        <end position="108"/>
    </location>
</feature>
<evidence type="ECO:0000256" key="7">
    <source>
        <dbReference type="SAM" id="Phobius"/>
    </source>
</evidence>
<evidence type="ECO:0000256" key="1">
    <source>
        <dbReference type="ARBA" id="ARBA00004651"/>
    </source>
</evidence>
<feature type="transmembrane region" description="Helical" evidence="7">
    <location>
        <begin position="299"/>
        <end position="319"/>
    </location>
</feature>
<organism evidence="8 9">
    <name type="scientific">Coprobacter secundus subsp. similis</name>
    <dbReference type="NCBI Taxonomy" id="2751153"/>
    <lineage>
        <taxon>Bacteria</taxon>
        <taxon>Pseudomonadati</taxon>
        <taxon>Bacteroidota</taxon>
        <taxon>Bacteroidia</taxon>
        <taxon>Bacteroidales</taxon>
        <taxon>Barnesiellaceae</taxon>
        <taxon>Coprobacter</taxon>
    </lineage>
</organism>
<accession>A0A7G1HW96</accession>
<evidence type="ECO:0000313" key="9">
    <source>
        <dbReference type="Proteomes" id="UP000594042"/>
    </source>
</evidence>
<feature type="transmembrane region" description="Helical" evidence="7">
    <location>
        <begin position="372"/>
        <end position="392"/>
    </location>
</feature>
<dbReference type="InterPro" id="IPR050833">
    <property type="entry name" value="Poly_Biosynth_Transport"/>
</dbReference>
<reference evidence="9" key="1">
    <citation type="submission" date="2020-07" db="EMBL/GenBank/DDBJ databases">
        <title>Complete genome sequencing of Coprobacter sp. strain 2CBH44.</title>
        <authorList>
            <person name="Sakamoto M."/>
            <person name="Murakami T."/>
            <person name="Mori H."/>
        </authorList>
    </citation>
    <scope>NUCLEOTIDE SEQUENCE [LARGE SCALE GENOMIC DNA]</scope>
    <source>
        <strain evidence="9">2CBH44</strain>
    </source>
</reference>
<protein>
    <submittedName>
        <fullName evidence="8">Lipopolysaccharide biosynthesis protein</fullName>
    </submittedName>
</protein>
<comment type="similarity">
    <text evidence="2">Belongs to the polysaccharide synthase family.</text>
</comment>
<gene>
    <name evidence="8" type="ORF">Cop2CBH44_22030</name>
</gene>
<evidence type="ECO:0000256" key="2">
    <source>
        <dbReference type="ARBA" id="ARBA00007430"/>
    </source>
</evidence>
<evidence type="ECO:0000256" key="3">
    <source>
        <dbReference type="ARBA" id="ARBA00022475"/>
    </source>
</evidence>
<feature type="transmembrane region" description="Helical" evidence="7">
    <location>
        <begin position="331"/>
        <end position="351"/>
    </location>
</feature>
<dbReference type="AlphaFoldDB" id="A0A7G1HW96"/>
<feature type="transmembrane region" description="Helical" evidence="7">
    <location>
        <begin position="152"/>
        <end position="173"/>
    </location>
</feature>
<keyword evidence="5 7" id="KW-1133">Transmembrane helix</keyword>
<keyword evidence="3" id="KW-1003">Cell membrane</keyword>
<dbReference type="PANTHER" id="PTHR30250">
    <property type="entry name" value="PST FAMILY PREDICTED COLANIC ACID TRANSPORTER"/>
    <property type="match status" value="1"/>
</dbReference>
<feature type="transmembrane region" description="Helical" evidence="7">
    <location>
        <begin position="448"/>
        <end position="465"/>
    </location>
</feature>
<dbReference type="PANTHER" id="PTHR30250:SF10">
    <property type="entry name" value="LIPOPOLYSACCHARIDE BIOSYNTHESIS PROTEIN WZXC"/>
    <property type="match status" value="1"/>
</dbReference>
<evidence type="ECO:0000256" key="4">
    <source>
        <dbReference type="ARBA" id="ARBA00022692"/>
    </source>
</evidence>
<keyword evidence="6 7" id="KW-0472">Membrane</keyword>
<feature type="transmembrane region" description="Helical" evidence="7">
    <location>
        <begin position="398"/>
        <end position="416"/>
    </location>
</feature>
<feature type="transmembrane region" description="Helical" evidence="7">
    <location>
        <begin position="262"/>
        <end position="279"/>
    </location>
</feature>
<evidence type="ECO:0000256" key="6">
    <source>
        <dbReference type="ARBA" id="ARBA00023136"/>
    </source>
</evidence>
<dbReference type="CDD" id="cd13127">
    <property type="entry name" value="MATE_tuaB_like"/>
    <property type="match status" value="1"/>
</dbReference>
<sequence>MKDEPQNTNIDLKAKTANTLMWNTIDRISTQILYAVTGIVLAQVLMPEDFGLIGAITIFTAFANLFIDSGFSSALIQKKNVTQTDFSTIFFFNIGISVILYILLWFTAPLIADIFHDKRLITLSRVMFLNFIILAFGMVQSTKLMKKMDVKIIAISNSIGLFLSGALALIMALNGYGAWAMVAQALVLSSVKSAILWKFNSWRPSWTFSKKSLSEIFQIGSGVMMTSLFNTIFLNIYSFIIGSFYNLKHLGYYTQADKWSKMGITALGQILGSSFLPILADMQDNRERLHRAISKMNKLTSFIIFPIYAGLIIVAEPLFRTLFGNKWDASILLFQLLIFRGIFTTLTVFLNNCILGIGKVKIMLYLEIVKDILSLIAIFITLEMGVTILVLGQVFVSILHYLLMAYISGKVVGYGIKKQVKDMIPYCAITIIISIPLVLLPIIIDKEWLLLILQTLTGVLLYYATNKSLNSHILQDILEYAKSRITPNKQ</sequence>
<feature type="transmembrane region" description="Helical" evidence="7">
    <location>
        <begin position="219"/>
        <end position="242"/>
    </location>
</feature>
<feature type="transmembrane region" description="Helical" evidence="7">
    <location>
        <begin position="120"/>
        <end position="140"/>
    </location>
</feature>
<evidence type="ECO:0000256" key="5">
    <source>
        <dbReference type="ARBA" id="ARBA00022989"/>
    </source>
</evidence>
<dbReference type="RefSeq" id="WP_055097280.1">
    <property type="nucleotide sequence ID" value="NZ_AP023322.1"/>
</dbReference>
<dbReference type="GO" id="GO:0005886">
    <property type="term" value="C:plasma membrane"/>
    <property type="evidence" value="ECO:0007669"/>
    <property type="project" value="UniProtKB-SubCell"/>
</dbReference>
<feature type="transmembrane region" description="Helical" evidence="7">
    <location>
        <begin position="52"/>
        <end position="76"/>
    </location>
</feature>
<keyword evidence="4 7" id="KW-0812">Transmembrane</keyword>
<dbReference type="Proteomes" id="UP000594042">
    <property type="component" value="Chromosome"/>
</dbReference>
<evidence type="ECO:0000313" key="8">
    <source>
        <dbReference type="EMBL" id="BCI63850.1"/>
    </source>
</evidence>
<dbReference type="KEGG" id="copr:Cop2CBH44_22030"/>